<evidence type="ECO:0000313" key="4">
    <source>
        <dbReference type="EMBL" id="SEA39998.1"/>
    </source>
</evidence>
<dbReference type="AlphaFoldDB" id="A0A1H4AW44"/>
<evidence type="ECO:0000256" key="1">
    <source>
        <dbReference type="SAM" id="MobiDB-lite"/>
    </source>
</evidence>
<feature type="signal peptide" evidence="3">
    <location>
        <begin position="1"/>
        <end position="20"/>
    </location>
</feature>
<evidence type="ECO:0000256" key="3">
    <source>
        <dbReference type="SAM" id="SignalP"/>
    </source>
</evidence>
<dbReference type="STRING" id="1033731.SAMN05444145_103138"/>
<feature type="chain" id="PRO_5010332709" evidence="3">
    <location>
        <begin position="21"/>
        <end position="447"/>
    </location>
</feature>
<organism evidence="4 5">
    <name type="scientific">Alistipes timonensis JC136</name>
    <dbReference type="NCBI Taxonomy" id="1033731"/>
    <lineage>
        <taxon>Bacteria</taxon>
        <taxon>Pseudomonadati</taxon>
        <taxon>Bacteroidota</taxon>
        <taxon>Bacteroidia</taxon>
        <taxon>Bacteroidales</taxon>
        <taxon>Rikenellaceae</taxon>
        <taxon>Alistipes</taxon>
    </lineage>
</organism>
<feature type="transmembrane region" description="Helical" evidence="2">
    <location>
        <begin position="286"/>
        <end position="309"/>
    </location>
</feature>
<protein>
    <submittedName>
        <fullName evidence="4">Rhomboid protease GluP</fullName>
    </submittedName>
</protein>
<keyword evidence="3" id="KW-0732">Signal</keyword>
<keyword evidence="5" id="KW-1185">Reference proteome</keyword>
<dbReference type="Proteomes" id="UP000183253">
    <property type="component" value="Unassembled WGS sequence"/>
</dbReference>
<dbReference type="EMBL" id="FNRI01000003">
    <property type="protein sequence ID" value="SEA39998.1"/>
    <property type="molecule type" value="Genomic_DNA"/>
</dbReference>
<gene>
    <name evidence="4" type="ORF">SAMN05444145_103138</name>
</gene>
<evidence type="ECO:0000256" key="2">
    <source>
        <dbReference type="SAM" id="Phobius"/>
    </source>
</evidence>
<dbReference type="RefSeq" id="WP_010261508.1">
    <property type="nucleotide sequence ID" value="NZ_CAEG01000010.1"/>
</dbReference>
<keyword evidence="4" id="KW-0378">Hydrolase</keyword>
<dbReference type="OrthoDB" id="9778341at2"/>
<accession>A0A1H4AW44</accession>
<sequence>MKHLFGLLFALLFTINGAAAQSADAVFYMEMDTLGGGIRAGQEYDLYYKSRIPFDSVSPPAFDARIEVVKGPLPWRGSSSTFENGRKSSSSGEGFRYRIRFAGEGMVELPAAGIKKGGREYVTPDAVVRVLPAIGELREVTCRIGLRPENPGPKEDFFITLTCSARPDNKEPAITAPGLRCRPISSGSQVRNGEAQYTFTFLAQAERGGEYVLRAENLSFGAKPYPLEHTLKIGRIRTGWIRDCGPLLAIGAGLLLEMLFLRLFFRRERKADFVAFVLRHKRIPLTTSWALTHYGIPFFLVNVPMFFWIAVIPMGHPPAPMSGGLNPELWIGTLPLLPAALLIRRQYRKLFFTPVRTTLPPAELYPAIERLCKEHEWAPDHAGEDCFVGHTPGGMFSWGEQLFVVFDKGQVWINSVGNMDRRPSVLPSRRNSRNKRLMQEAIEQARP</sequence>
<reference evidence="4 5" key="1">
    <citation type="submission" date="2016-10" db="EMBL/GenBank/DDBJ databases">
        <authorList>
            <person name="de Groot N.N."/>
        </authorList>
    </citation>
    <scope>NUCLEOTIDE SEQUENCE [LARGE SCALE GENOMIC DNA]</scope>
    <source>
        <strain evidence="4 5">DSM 25383</strain>
    </source>
</reference>
<keyword evidence="4" id="KW-0645">Protease</keyword>
<feature type="transmembrane region" description="Helical" evidence="2">
    <location>
        <begin position="329"/>
        <end position="347"/>
    </location>
</feature>
<keyword evidence="2" id="KW-0812">Transmembrane</keyword>
<proteinExistence type="predicted"/>
<feature type="transmembrane region" description="Helical" evidence="2">
    <location>
        <begin position="245"/>
        <end position="265"/>
    </location>
</feature>
<keyword evidence="2" id="KW-1133">Transmembrane helix</keyword>
<dbReference type="GO" id="GO:0006508">
    <property type="term" value="P:proteolysis"/>
    <property type="evidence" value="ECO:0007669"/>
    <property type="project" value="UniProtKB-KW"/>
</dbReference>
<dbReference type="GO" id="GO:0008233">
    <property type="term" value="F:peptidase activity"/>
    <property type="evidence" value="ECO:0007669"/>
    <property type="project" value="UniProtKB-KW"/>
</dbReference>
<name>A0A1H4AW44_9BACT</name>
<evidence type="ECO:0000313" key="5">
    <source>
        <dbReference type="Proteomes" id="UP000183253"/>
    </source>
</evidence>
<keyword evidence="2" id="KW-0472">Membrane</keyword>
<feature type="region of interest" description="Disordered" evidence="1">
    <location>
        <begin position="423"/>
        <end position="447"/>
    </location>
</feature>